<evidence type="ECO:0000313" key="2">
    <source>
        <dbReference type="EMBL" id="WGK70410.1"/>
    </source>
</evidence>
<dbReference type="Gene3D" id="1.50.10.10">
    <property type="match status" value="1"/>
</dbReference>
<name>A0ABY8MLY4_9SPIO</name>
<keyword evidence="2" id="KW-0378">Hydrolase</keyword>
<sequence length="478" mass="56138">MKIDFPKLIYYDQDFIQGYRKTWLKLEDFWSPNPKDTKSLLFHKPNSVVMNQFETIMSAFSLVYQERPQLAAQQIDFFYQHQEEDGAIRGNYDFQTGEAVPQEGNPQNVSPPLFAWLEFHLYHKVGLKKRMQEVFPKLEQYFQWVDREFRDEELGLLKAPLSAVGWQNSARQKDGAVYLIDFNAQQLLNAYYMAVIGDLLNDKEIAFRYRKYYFSLKTRVMSMMWNPDTQFFYDLDAKGKLTGSATLCSYWIMLCDVLNEERLELMIAKLTDPKWFGSVNPFPCLAQHHPDFSAEGRGCYGSVMPPLTFVVVKGLEIYQYYRQAREFAIMHMYHILDTYFLESDFKNQFWQVYMPYENKPALVPNPGNSEYYVRASSDYAHLVSLITVNLFIETIIGLNISLPRKTVDWMVATLEEMGVRNLSLRRNIISIQTRKSARGWEIRLESEKLYYFTVDILDHKKKTLPIPSGKCSMLVDKL</sequence>
<dbReference type="Proteomes" id="UP001228690">
    <property type="component" value="Chromosome"/>
</dbReference>
<proteinExistence type="predicted"/>
<dbReference type="SUPFAM" id="SSF48208">
    <property type="entry name" value="Six-hairpin glycosidases"/>
    <property type="match status" value="1"/>
</dbReference>
<keyword evidence="2" id="KW-0326">Glycosidase</keyword>
<keyword evidence="3" id="KW-1185">Reference proteome</keyword>
<dbReference type="Pfam" id="PF22422">
    <property type="entry name" value="MGH1-like_GH"/>
    <property type="match status" value="1"/>
</dbReference>
<evidence type="ECO:0000313" key="3">
    <source>
        <dbReference type="Proteomes" id="UP001228690"/>
    </source>
</evidence>
<dbReference type="InterPro" id="IPR054491">
    <property type="entry name" value="MGH1-like_GH"/>
</dbReference>
<dbReference type="InterPro" id="IPR012341">
    <property type="entry name" value="6hp_glycosidase-like_sf"/>
</dbReference>
<reference evidence="2 3" key="1">
    <citation type="submission" date="2023-04" db="EMBL/GenBank/DDBJ databases">
        <title>Spirochaete genome identified in red abalone sample constitutes a novel genus.</title>
        <authorList>
            <person name="Sharma S.P."/>
            <person name="Purcell C.M."/>
            <person name="Hyde J.R."/>
            <person name="Severin A.J."/>
        </authorList>
    </citation>
    <scope>NUCLEOTIDE SEQUENCE [LARGE SCALE GENOMIC DNA]</scope>
    <source>
        <strain evidence="2 3">SP-2023</strain>
    </source>
</reference>
<evidence type="ECO:0000259" key="1">
    <source>
        <dbReference type="Pfam" id="PF22422"/>
    </source>
</evidence>
<feature type="domain" description="Mannosylglycerate hydrolase MGH1-like glycoside hydrolase" evidence="1">
    <location>
        <begin position="67"/>
        <end position="359"/>
    </location>
</feature>
<gene>
    <name evidence="2" type="ORF">P0082_05980</name>
</gene>
<accession>A0ABY8MLY4</accession>
<protein>
    <submittedName>
        <fullName evidence="2">Trehalase family glycosidase</fullName>
    </submittedName>
</protein>
<dbReference type="RefSeq" id="WP_326928621.1">
    <property type="nucleotide sequence ID" value="NZ_CP123443.1"/>
</dbReference>
<organism evidence="2 3">
    <name type="scientific">Candidatus Haliotispira prima</name>
    <dbReference type="NCBI Taxonomy" id="3034016"/>
    <lineage>
        <taxon>Bacteria</taxon>
        <taxon>Pseudomonadati</taxon>
        <taxon>Spirochaetota</taxon>
        <taxon>Spirochaetia</taxon>
        <taxon>Spirochaetales</taxon>
        <taxon>Spirochaetaceae</taxon>
        <taxon>Candidatus Haliotispira</taxon>
    </lineage>
</organism>
<dbReference type="GO" id="GO:0016798">
    <property type="term" value="F:hydrolase activity, acting on glycosyl bonds"/>
    <property type="evidence" value="ECO:0007669"/>
    <property type="project" value="UniProtKB-KW"/>
</dbReference>
<dbReference type="InterPro" id="IPR008928">
    <property type="entry name" value="6-hairpin_glycosidase_sf"/>
</dbReference>
<dbReference type="EMBL" id="CP123443">
    <property type="protein sequence ID" value="WGK70410.1"/>
    <property type="molecule type" value="Genomic_DNA"/>
</dbReference>